<dbReference type="InterPro" id="IPR016157">
    <property type="entry name" value="Cullin_CS"/>
</dbReference>
<keyword evidence="2" id="KW-1017">Isopeptide bond</keyword>
<dbReference type="PROSITE" id="PS01256">
    <property type="entry name" value="CULLIN_1"/>
    <property type="match status" value="1"/>
</dbReference>
<dbReference type="InterPro" id="IPR045093">
    <property type="entry name" value="Cullin"/>
</dbReference>
<organism evidence="7 8">
    <name type="scientific">Smittium simulii</name>
    <dbReference type="NCBI Taxonomy" id="133385"/>
    <lineage>
        <taxon>Eukaryota</taxon>
        <taxon>Fungi</taxon>
        <taxon>Fungi incertae sedis</taxon>
        <taxon>Zoopagomycota</taxon>
        <taxon>Kickxellomycotina</taxon>
        <taxon>Harpellomycetes</taxon>
        <taxon>Harpellales</taxon>
        <taxon>Legeriomycetaceae</taxon>
        <taxon>Smittium</taxon>
    </lineage>
</organism>
<evidence type="ECO:0000256" key="5">
    <source>
        <dbReference type="RuleBase" id="RU003829"/>
    </source>
</evidence>
<dbReference type="Pfam" id="PF10557">
    <property type="entry name" value="Cullin_Nedd8"/>
    <property type="match status" value="1"/>
</dbReference>
<dbReference type="SUPFAM" id="SSF75632">
    <property type="entry name" value="Cullin homology domain"/>
    <property type="match status" value="1"/>
</dbReference>
<evidence type="ECO:0000256" key="1">
    <source>
        <dbReference type="ARBA" id="ARBA00006019"/>
    </source>
</evidence>
<dbReference type="GO" id="GO:0031625">
    <property type="term" value="F:ubiquitin protein ligase binding"/>
    <property type="evidence" value="ECO:0007669"/>
    <property type="project" value="InterPro"/>
</dbReference>
<evidence type="ECO:0000256" key="4">
    <source>
        <dbReference type="PROSITE-ProRule" id="PRU00330"/>
    </source>
</evidence>
<dbReference type="FunFam" id="1.20.1310.10:FF:000002">
    <property type="entry name" value="cullin-3 isoform X1"/>
    <property type="match status" value="1"/>
</dbReference>
<dbReference type="SUPFAM" id="SSF46785">
    <property type="entry name" value="Winged helix' DNA-binding domain"/>
    <property type="match status" value="1"/>
</dbReference>
<dbReference type="InterPro" id="IPR016159">
    <property type="entry name" value="Cullin_repeat-like_dom_sf"/>
</dbReference>
<dbReference type="InterPro" id="IPR059120">
    <property type="entry name" value="Cullin-like_AB"/>
</dbReference>
<reference evidence="7 8" key="1">
    <citation type="journal article" date="2018" name="MBio">
        <title>Comparative Genomics Reveals the Core Gene Toolbox for the Fungus-Insect Symbiosis.</title>
        <authorList>
            <person name="Wang Y."/>
            <person name="Stata M."/>
            <person name="Wang W."/>
            <person name="Stajich J.E."/>
            <person name="White M.M."/>
            <person name="Moncalvo J.M."/>
        </authorList>
    </citation>
    <scope>NUCLEOTIDE SEQUENCE [LARGE SCALE GENOMIC DNA]</scope>
    <source>
        <strain evidence="7 8">SWE-8-4</strain>
    </source>
</reference>
<proteinExistence type="inferred from homology"/>
<dbReference type="InterPro" id="IPR019559">
    <property type="entry name" value="Cullin_neddylation_domain"/>
</dbReference>
<gene>
    <name evidence="7" type="ORF">BB561_005457</name>
</gene>
<dbReference type="InterPro" id="IPR001373">
    <property type="entry name" value="Cullin_N"/>
</dbReference>
<dbReference type="GO" id="GO:0031461">
    <property type="term" value="C:cullin-RING ubiquitin ligase complex"/>
    <property type="evidence" value="ECO:0007669"/>
    <property type="project" value="InterPro"/>
</dbReference>
<protein>
    <recommendedName>
        <fullName evidence="6">Cullin family profile domain-containing protein</fullName>
    </recommendedName>
</protein>
<dbReference type="InterPro" id="IPR036388">
    <property type="entry name" value="WH-like_DNA-bd_sf"/>
</dbReference>
<evidence type="ECO:0000313" key="7">
    <source>
        <dbReference type="EMBL" id="PVU89271.1"/>
    </source>
</evidence>
<sequence length="1622" mass="184831">MSLQPDSLQLTSHHYLLQARSQHLHFIIPNWPTQQSVYDYTFSANLIASITEKNKTIDYATFCHSLDSTLSFLDFGLIFVLVSDGTLRIYSAALNPETSPWAHRFTIKNSLFHITAFAPLNVTINNQTKTAVICGFEQGLIGLYIFDKQWKLLTIAKLLDSNAHRINLVKNSYSVTPNFIIAESTHISKLDFFVDTFDGSSLKLSLNYNSYDDSLACDNQGISFSIVHQISILKDRFVNFSFHTLRLSIFTRIGLLQIVEYDSKGEFILTNINIPISKQIVGCHITLPSFNTENTDNSKIYIISSDLQIFCYIKVDSEWCCSLEIEKLLKDAFESKCKNILVNSDLALLAKGSVITPNNRHLIISLCLPKRSHMSLPQDWNEFIYLPLYNNEDSVITNAKNNSISGCNRGSNLPGTILKSINKMLAFDISDTSCDLKYFCWDLFWSIDTKEQSYFVAKELMDIKLFDLDIGPKTILDTITNLDLDLLESSDKIDKTVLDTITNLDLLESSDKIDKTVLDTITNLDLDLLERTAELDKSLQNSNSLAQLSNPNTFLSGKHIYLSTICIFFSCFKVLNQSELLFKGNNIFQILIALQILKISETIKGYNNPLTKPDREYLSHLKSLSLLWRKSQDSKSNTFDSEIEQKLKFKAEDVTTKVNLIETALDNLDIQLNIIIEKNNTDTESNLVCFICSQEIVDIYGNLEIICAHGHSTALCSKTLQVLDMLQVKSCTLCGMKSKPLLYRQSNTQNDYKEQELHQSSNSLISDSFLVVNSLKLEHKLLFFNKLSFLMNVRPIKKPKTIAPAKRLMAKKTPEQMLEIITGAIRDIYDQNASTLSYEELYRSAYNLVIAKKSETLYISAANCITEIVAHKSLSILGKNTDCNITLDSGLNLLKKIIGLWELHTNSIRLIHDILIYLDNVYVLSARKLHIYDLGLLIFEEQVLLNPKFNFLNSIAKTTTLVIEHERNGFFTDTTVIKKAIDMALETKTRAENSTNNINGKNSRTTVSLFEYYFKPEIISSSQHYYKTQFTNIPENLSLTGFFLMIKMKKADEISRAKRYLTEEIGQNIVTIITNELLIPYSAEKLELQKSELDPILGDPKLDDLNLIYCEAASVPSIKDQLLHIISNHIFIKCTTILNQELEKSLENLSISASKSEQAKSLFIATNWVESIFKYYNHYLSLAQQSFVNNREFQAMVNESFAKVTLKNSLSAQYICLYLDDQIRRGFKGKSDKETEVILDLTIVLFRFLPDKDIFEMFMRQKLSKRLLSLHNSSLSIETSFIYKLKMECGPQYTQRLEGMLKDIQLSADISKEFSESLEDHSNTGAVQLFASVLTYTHWPLSQISIGQIQENNHSILTLPTRVENIADQFTKFYKKKFAGRKFIWLNNMGTAEISARFKSSNYELTVSTVQMLILDLFNISSDDFSLTWNEILAKTCVEELELIRNLQSLACTKYKLLIKTPMSREINKNDSFHLNLNFAAPNKKYRVPMIVASKTNNPGVDSNQSGDQVDSLVGNQNIYGNLNSLNAPIVDPNQNINSEELSADLSKLQEERRYMIDATIVRILKSYKSIDHANLVAETIEQVKSRFQPAPVLIKSRIDSLIDRDYIERSSKDRKIYIYIA</sequence>
<dbReference type="PROSITE" id="PS50069">
    <property type="entry name" value="CULLIN_2"/>
    <property type="match status" value="1"/>
</dbReference>
<dbReference type="GO" id="GO:0006511">
    <property type="term" value="P:ubiquitin-dependent protein catabolic process"/>
    <property type="evidence" value="ECO:0007669"/>
    <property type="project" value="InterPro"/>
</dbReference>
<dbReference type="Gene3D" id="1.20.1310.10">
    <property type="entry name" value="Cullin Repeats"/>
    <property type="match status" value="4"/>
</dbReference>
<evidence type="ECO:0000313" key="8">
    <source>
        <dbReference type="Proteomes" id="UP000245383"/>
    </source>
</evidence>
<name>A0A2T9YAB3_9FUNG</name>
<dbReference type="Gene3D" id="1.10.10.10">
    <property type="entry name" value="Winged helix-like DNA-binding domain superfamily/Winged helix DNA-binding domain"/>
    <property type="match status" value="1"/>
</dbReference>
<dbReference type="Pfam" id="PF26557">
    <property type="entry name" value="Cullin_AB"/>
    <property type="match status" value="1"/>
</dbReference>
<keyword evidence="8" id="KW-1185">Reference proteome</keyword>
<dbReference type="InterPro" id="IPR036317">
    <property type="entry name" value="Cullin_homology_sf"/>
</dbReference>
<dbReference type="InterPro" id="IPR036390">
    <property type="entry name" value="WH_DNA-bd_sf"/>
</dbReference>
<dbReference type="FunFam" id="1.10.10.10:FF:000014">
    <property type="entry name" value="Cullin 1"/>
    <property type="match status" value="1"/>
</dbReference>
<dbReference type="Proteomes" id="UP000245383">
    <property type="component" value="Unassembled WGS sequence"/>
</dbReference>
<comment type="caution">
    <text evidence="7">The sequence shown here is derived from an EMBL/GenBank/DDBJ whole genome shotgun (WGS) entry which is preliminary data.</text>
</comment>
<dbReference type="SMART" id="SM00884">
    <property type="entry name" value="Cullin_Nedd8"/>
    <property type="match status" value="1"/>
</dbReference>
<evidence type="ECO:0000256" key="3">
    <source>
        <dbReference type="ARBA" id="ARBA00022843"/>
    </source>
</evidence>
<evidence type="ECO:0000259" key="6">
    <source>
        <dbReference type="PROSITE" id="PS50069"/>
    </source>
</evidence>
<dbReference type="Gene3D" id="3.30.230.130">
    <property type="entry name" value="Cullin, Chain C, Domain 2"/>
    <property type="match status" value="1"/>
</dbReference>
<feature type="domain" description="Cullin family profile" evidence="6">
    <location>
        <begin position="1210"/>
        <end position="1451"/>
    </location>
</feature>
<keyword evidence="3" id="KW-0832">Ubl conjugation</keyword>
<dbReference type="EMBL" id="MBFR01000327">
    <property type="protein sequence ID" value="PVU89271.1"/>
    <property type="molecule type" value="Genomic_DNA"/>
</dbReference>
<dbReference type="STRING" id="133385.A0A2T9YAB3"/>
<dbReference type="SMART" id="SM00182">
    <property type="entry name" value="CULLIN"/>
    <property type="match status" value="1"/>
</dbReference>
<comment type="similarity">
    <text evidence="1 4 5">Belongs to the cullin family.</text>
</comment>
<dbReference type="PANTHER" id="PTHR11932">
    <property type="entry name" value="CULLIN"/>
    <property type="match status" value="1"/>
</dbReference>
<dbReference type="OrthoDB" id="27073at2759"/>
<dbReference type="Pfam" id="PF00888">
    <property type="entry name" value="Cullin"/>
    <property type="match status" value="1"/>
</dbReference>
<evidence type="ECO:0000256" key="2">
    <source>
        <dbReference type="ARBA" id="ARBA00022499"/>
    </source>
</evidence>
<accession>A0A2T9YAB3</accession>
<dbReference type="SUPFAM" id="SSF74788">
    <property type="entry name" value="Cullin repeat-like"/>
    <property type="match status" value="1"/>
</dbReference>
<dbReference type="InterPro" id="IPR016158">
    <property type="entry name" value="Cullin_homology"/>
</dbReference>